<dbReference type="Pfam" id="PF02594">
    <property type="entry name" value="DUF167"/>
    <property type="match status" value="1"/>
</dbReference>
<proteinExistence type="inferred from homology"/>
<comment type="similarity">
    <text evidence="1">Belongs to the UPF0235 family.</text>
</comment>
<dbReference type="SUPFAM" id="SSF69786">
    <property type="entry name" value="YggU-like"/>
    <property type="match status" value="1"/>
</dbReference>
<dbReference type="NCBIfam" id="TIGR00251">
    <property type="entry name" value="DUF167 family protein"/>
    <property type="match status" value="1"/>
</dbReference>
<dbReference type="AlphaFoldDB" id="A0A9P7YR40"/>
<protein>
    <recommendedName>
        <fullName evidence="4">YggU-like protein</fullName>
    </recommendedName>
</protein>
<evidence type="ECO:0008006" key="4">
    <source>
        <dbReference type="Google" id="ProtNLM"/>
    </source>
</evidence>
<evidence type="ECO:0000313" key="3">
    <source>
        <dbReference type="Proteomes" id="UP000824998"/>
    </source>
</evidence>
<accession>A0A9P7YR40</accession>
<dbReference type="InterPro" id="IPR003746">
    <property type="entry name" value="DUF167"/>
</dbReference>
<dbReference type="Proteomes" id="UP000824998">
    <property type="component" value="Unassembled WGS sequence"/>
</dbReference>
<evidence type="ECO:0000256" key="1">
    <source>
        <dbReference type="ARBA" id="ARBA00010364"/>
    </source>
</evidence>
<dbReference type="EMBL" id="MU251379">
    <property type="protein sequence ID" value="KAG9237842.1"/>
    <property type="molecule type" value="Genomic_DNA"/>
</dbReference>
<evidence type="ECO:0000313" key="2">
    <source>
        <dbReference type="EMBL" id="KAG9237842.1"/>
    </source>
</evidence>
<dbReference type="OrthoDB" id="244097at2759"/>
<dbReference type="PANTHER" id="PTHR13420:SF7">
    <property type="entry name" value="UPF0235 PROTEIN C15ORF40"/>
    <property type="match status" value="1"/>
</dbReference>
<comment type="caution">
    <text evidence="2">The sequence shown here is derived from an EMBL/GenBank/DDBJ whole genome shotgun (WGS) entry which is preliminary data.</text>
</comment>
<dbReference type="HAMAP" id="MF_00634">
    <property type="entry name" value="UPF0235"/>
    <property type="match status" value="1"/>
</dbReference>
<dbReference type="Gene3D" id="3.30.1200.10">
    <property type="entry name" value="YggU-like"/>
    <property type="match status" value="1"/>
</dbReference>
<name>A0A9P7YR40_9HELO</name>
<dbReference type="GO" id="GO:0005737">
    <property type="term" value="C:cytoplasm"/>
    <property type="evidence" value="ECO:0007669"/>
    <property type="project" value="TreeGrafter"/>
</dbReference>
<keyword evidence="3" id="KW-1185">Reference proteome</keyword>
<gene>
    <name evidence="2" type="ORF">BJ875DRAFT_452580</name>
</gene>
<sequence length="118" mass="12608">MASLSAIRYVAASSKSALGHIYLQCHVKPGARKQRQGIVSISENIIEVCVAAQAREGEANKAVRELFSVALKCPKSDVEVVRGLKSRDKTVAIAGIEMKGDGQISISDILTKLQSAIE</sequence>
<organism evidence="2 3">
    <name type="scientific">Amylocarpus encephaloides</name>
    <dbReference type="NCBI Taxonomy" id="45428"/>
    <lineage>
        <taxon>Eukaryota</taxon>
        <taxon>Fungi</taxon>
        <taxon>Dikarya</taxon>
        <taxon>Ascomycota</taxon>
        <taxon>Pezizomycotina</taxon>
        <taxon>Leotiomycetes</taxon>
        <taxon>Helotiales</taxon>
        <taxon>Helotiales incertae sedis</taxon>
        <taxon>Amylocarpus</taxon>
    </lineage>
</organism>
<dbReference type="InterPro" id="IPR036591">
    <property type="entry name" value="YggU-like_sf"/>
</dbReference>
<reference evidence="2" key="1">
    <citation type="journal article" date="2021" name="IMA Fungus">
        <title>Genomic characterization of three marine fungi, including Emericellopsis atlantica sp. nov. with signatures of a generalist lifestyle and marine biomass degradation.</title>
        <authorList>
            <person name="Hagestad O.C."/>
            <person name="Hou L."/>
            <person name="Andersen J.H."/>
            <person name="Hansen E.H."/>
            <person name="Altermark B."/>
            <person name="Li C."/>
            <person name="Kuhnert E."/>
            <person name="Cox R.J."/>
            <person name="Crous P.W."/>
            <person name="Spatafora J.W."/>
            <person name="Lail K."/>
            <person name="Amirebrahimi M."/>
            <person name="Lipzen A."/>
            <person name="Pangilinan J."/>
            <person name="Andreopoulos W."/>
            <person name="Hayes R.D."/>
            <person name="Ng V."/>
            <person name="Grigoriev I.V."/>
            <person name="Jackson S.A."/>
            <person name="Sutton T.D.S."/>
            <person name="Dobson A.D.W."/>
            <person name="Rama T."/>
        </authorList>
    </citation>
    <scope>NUCLEOTIDE SEQUENCE</scope>
    <source>
        <strain evidence="2">TRa018bII</strain>
    </source>
</reference>
<dbReference type="SMART" id="SM01152">
    <property type="entry name" value="DUF167"/>
    <property type="match status" value="1"/>
</dbReference>
<dbReference type="PANTHER" id="PTHR13420">
    <property type="entry name" value="UPF0235 PROTEIN C15ORF40"/>
    <property type="match status" value="1"/>
</dbReference>